<dbReference type="EMBL" id="CANTFL010001244">
    <property type="protein sequence ID" value="CAI5734927.1"/>
    <property type="molecule type" value="Genomic_DNA"/>
</dbReference>
<dbReference type="AlphaFoldDB" id="A0AAV0UD37"/>
<dbReference type="Proteomes" id="UP001162031">
    <property type="component" value="Unassembled WGS sequence"/>
</dbReference>
<keyword evidence="2" id="KW-1185">Reference proteome</keyword>
<comment type="caution">
    <text evidence="1">The sequence shown here is derived from an EMBL/GenBank/DDBJ whole genome shotgun (WGS) entry which is preliminary data.</text>
</comment>
<accession>A0AAV0UD37</accession>
<sequence length="87" mass="9645">MYRLVLFCVQFGVTMYDGNKGQSFETEVFGGIPNSAGVCSLKICTVNQERYSDGMTWLHATFPQNLEEVLVVACIVQTLLMIAAFAK</sequence>
<organism evidence="1 2">
    <name type="scientific">Hyaloperonospora brassicae</name>
    <name type="common">Brassica downy mildew</name>
    <name type="synonym">Peronospora brassicae</name>
    <dbReference type="NCBI Taxonomy" id="162125"/>
    <lineage>
        <taxon>Eukaryota</taxon>
        <taxon>Sar</taxon>
        <taxon>Stramenopiles</taxon>
        <taxon>Oomycota</taxon>
        <taxon>Peronosporomycetes</taxon>
        <taxon>Peronosporales</taxon>
        <taxon>Peronosporaceae</taxon>
        <taxon>Hyaloperonospora</taxon>
    </lineage>
</organism>
<reference evidence="1" key="1">
    <citation type="submission" date="2022-12" db="EMBL/GenBank/DDBJ databases">
        <authorList>
            <person name="Webb A."/>
        </authorList>
    </citation>
    <scope>NUCLEOTIDE SEQUENCE</scope>
    <source>
        <strain evidence="1">Hp1</strain>
    </source>
</reference>
<proteinExistence type="predicted"/>
<gene>
    <name evidence="1" type="ORF">HBR001_LOCUS6317</name>
</gene>
<evidence type="ECO:0000313" key="2">
    <source>
        <dbReference type="Proteomes" id="UP001162031"/>
    </source>
</evidence>
<protein>
    <submittedName>
        <fullName evidence="1">Uncharacterized protein</fullName>
    </submittedName>
</protein>
<name>A0AAV0UD37_HYABA</name>
<evidence type="ECO:0000313" key="1">
    <source>
        <dbReference type="EMBL" id="CAI5734927.1"/>
    </source>
</evidence>